<evidence type="ECO:0000313" key="8">
    <source>
        <dbReference type="Proteomes" id="UP000011958"/>
    </source>
</evidence>
<dbReference type="PANTHER" id="PTHR19336:SF9">
    <property type="entry name" value="SPINDLE POLE BODY PROTEIN PPC89"/>
    <property type="match status" value="1"/>
</dbReference>
<dbReference type="GeneID" id="19895996"/>
<keyword evidence="3" id="KW-0206">Cytoskeleton</keyword>
<name>M7PFX0_PNEMU</name>
<keyword evidence="2" id="KW-0963">Cytoplasm</keyword>
<dbReference type="Pfam" id="PF06657">
    <property type="entry name" value="Cep57_MT_bd"/>
    <property type="match status" value="1"/>
</dbReference>
<dbReference type="STRING" id="1069680.M7PFX0"/>
<keyword evidence="8" id="KW-1185">Reference proteome</keyword>
<proteinExistence type="predicted"/>
<organism evidence="7 8">
    <name type="scientific">Pneumocystis murina (strain B123)</name>
    <name type="common">Mouse pneumocystis pneumonia agent</name>
    <name type="synonym">Pneumocystis carinii f. sp. muris</name>
    <dbReference type="NCBI Taxonomy" id="1069680"/>
    <lineage>
        <taxon>Eukaryota</taxon>
        <taxon>Fungi</taxon>
        <taxon>Dikarya</taxon>
        <taxon>Ascomycota</taxon>
        <taxon>Taphrinomycotina</taxon>
        <taxon>Pneumocystomycetes</taxon>
        <taxon>Pneumocystaceae</taxon>
        <taxon>Pneumocystis</taxon>
    </lineage>
</organism>
<sequence>MPSFDVSLDPDELSISTDVRERDRIRLERELEKELNGFSFSKTSSHEPSCDTVRPGQVDLNQTFFVDSLDTKSLNKHFQDFSMGVSGSLDGSSIERGVGLQLGTSNLKNEFSKIYTGSTKSFDRPIVSDNNFMAAIKSPLESTTSDYADVAAKIKHMYSPFNKVTEDVDFTFSYDKNYCKQDEQSPEMMNKSKLTYALKKTEGLSNIPIVERDRNIMAPAFTKTKSPVFQRFRRPSIVNNENIYSEPKSNKSFRKGGNNGEKKLSNFNHNMKAIPRSFKSASGLMQELGLDDRQGNTRTNIPLSTEMTQSFQLPDMTGISSLVCDDTHPIVNKIEVITKDNYKDLESIPISSNDKAILLAIRELQNNINELEARESASKKRIQNLEKELENAKQLYHVEQKRTVSIEQNQEANNDKNGVLNQNSETHNREKLSYTMERMRLKNDISALKSQVESLEHELSISKSRIDDIKEKKNEVSKKLTEALSKIDHLKLENKKLIEEIEDLKKKYKIKMASENIKKASEFRLKSPLKEKNCSAKVLLQSDSNETDDEISKERGSCSTETDEEEIGELTKSLHKTKKNQSLKAFRTNKNNHSAPIVSSKSSKKKSKQESKKSSKKLKSNSQNPSKKHHIYSDVIEETDSSDNTSECNYGREYSSNDDDLLNQEPPWIHVENKLKTKLSKSRQIYEDEFKGNVRSKPYVDVNAQKIIEELDCHNPVSCSVCTRRRQKGILSEKNKDRLSFSAKTKQLDNIFEEENTIRPSMSPKSALSMVITQLEDEFKHLKLRYQEFIQSYEKVDPSIGKRKRKALAGKLKNIIEELEAKADQIYALYDVVEMAKEGDDILKKVLRNSKTNV</sequence>
<dbReference type="AlphaFoldDB" id="M7PFX0"/>
<dbReference type="RefSeq" id="XP_007874299.1">
    <property type="nucleotide sequence ID" value="XM_007876108.1"/>
</dbReference>
<gene>
    <name evidence="7" type="ORF">PNEG_02303</name>
</gene>
<dbReference type="OMA" id="INCNAVH"/>
<evidence type="ECO:0000313" key="7">
    <source>
        <dbReference type="EMBL" id="EMR09349.1"/>
    </source>
</evidence>
<evidence type="ECO:0000256" key="3">
    <source>
        <dbReference type="ARBA" id="ARBA00023212"/>
    </source>
</evidence>
<evidence type="ECO:0000256" key="2">
    <source>
        <dbReference type="ARBA" id="ARBA00022490"/>
    </source>
</evidence>
<feature type="domain" description="Cep57 centrosome microtubule-binding" evidence="6">
    <location>
        <begin position="756"/>
        <end position="832"/>
    </location>
</feature>
<evidence type="ECO:0000259" key="6">
    <source>
        <dbReference type="Pfam" id="PF06657"/>
    </source>
</evidence>
<feature type="compositionally biased region" description="Polar residues" evidence="5">
    <location>
        <begin position="582"/>
        <end position="594"/>
    </location>
</feature>
<comment type="caution">
    <text evidence="7">The sequence shown here is derived from an EMBL/GenBank/DDBJ whole genome shotgun (WGS) entry which is preliminary data.</text>
</comment>
<evidence type="ECO:0000256" key="5">
    <source>
        <dbReference type="SAM" id="MobiDB-lite"/>
    </source>
</evidence>
<dbReference type="PANTHER" id="PTHR19336">
    <property type="entry name" value="UNCHARACTERIZED DUF1167"/>
    <property type="match status" value="1"/>
</dbReference>
<dbReference type="VEuPathDB" id="FungiDB:PNEG_02303"/>
<feature type="coiled-coil region" evidence="4">
    <location>
        <begin position="438"/>
        <end position="518"/>
    </location>
</feature>
<comment type="subcellular location">
    <subcellularLocation>
        <location evidence="1">Cytoplasm</location>
        <location evidence="1">Cytoskeleton</location>
        <location evidence="1">Microtubule organizing center</location>
    </subcellularLocation>
</comment>
<dbReference type="HOGENOM" id="CLU_334364_0_0_1"/>
<keyword evidence="4" id="KW-0175">Coiled coil</keyword>
<evidence type="ECO:0000256" key="1">
    <source>
        <dbReference type="ARBA" id="ARBA00004267"/>
    </source>
</evidence>
<dbReference type="GO" id="GO:0005815">
    <property type="term" value="C:microtubule organizing center"/>
    <property type="evidence" value="ECO:0007669"/>
    <property type="project" value="UniProtKB-SubCell"/>
</dbReference>
<feature type="coiled-coil region" evidence="4">
    <location>
        <begin position="354"/>
        <end position="402"/>
    </location>
</feature>
<dbReference type="InterPro" id="IPR024957">
    <property type="entry name" value="Cep57_MT-bd_dom"/>
</dbReference>
<dbReference type="GO" id="GO:0008017">
    <property type="term" value="F:microtubule binding"/>
    <property type="evidence" value="ECO:0007669"/>
    <property type="project" value="InterPro"/>
</dbReference>
<evidence type="ECO:0000256" key="4">
    <source>
        <dbReference type="SAM" id="Coils"/>
    </source>
</evidence>
<protein>
    <recommendedName>
        <fullName evidence="6">Cep57 centrosome microtubule-binding domain-containing protein</fullName>
    </recommendedName>
</protein>
<dbReference type="Proteomes" id="UP000011958">
    <property type="component" value="Unassembled WGS sequence"/>
</dbReference>
<dbReference type="InterPro" id="IPR051756">
    <property type="entry name" value="Centrosomal_MT-associated"/>
</dbReference>
<feature type="coiled-coil region" evidence="4">
    <location>
        <begin position="772"/>
        <end position="829"/>
    </location>
</feature>
<dbReference type="Gene3D" id="1.20.58.90">
    <property type="match status" value="1"/>
</dbReference>
<feature type="region of interest" description="Disordered" evidence="5">
    <location>
        <begin position="540"/>
        <end position="663"/>
    </location>
</feature>
<accession>M7PFX0</accession>
<reference evidence="8" key="1">
    <citation type="journal article" date="2016" name="Nat. Commun.">
        <title>Genome analysis of three Pneumocystis species reveals adaptation mechanisms to life exclusively in mammalian hosts.</title>
        <authorList>
            <person name="Ma L."/>
            <person name="Chen Z."/>
            <person name="Huang D.W."/>
            <person name="Kutty G."/>
            <person name="Ishihara M."/>
            <person name="Wang H."/>
            <person name="Abouelleil A."/>
            <person name="Bishop L."/>
            <person name="Davey E."/>
            <person name="Deng R."/>
            <person name="Deng X."/>
            <person name="Fan L."/>
            <person name="Fantoni G."/>
            <person name="Fitzgerald M."/>
            <person name="Gogineni E."/>
            <person name="Goldberg J.M."/>
            <person name="Handley G."/>
            <person name="Hu X."/>
            <person name="Huber C."/>
            <person name="Jiao X."/>
            <person name="Jones K."/>
            <person name="Levin J.Z."/>
            <person name="Liu Y."/>
            <person name="Macdonald P."/>
            <person name="Melnikov A."/>
            <person name="Raley C."/>
            <person name="Sassi M."/>
            <person name="Sherman B.T."/>
            <person name="Song X."/>
            <person name="Sykes S."/>
            <person name="Tran B."/>
            <person name="Walsh L."/>
            <person name="Xia Y."/>
            <person name="Yang J."/>
            <person name="Young S."/>
            <person name="Zeng Q."/>
            <person name="Zheng X."/>
            <person name="Stephens R."/>
            <person name="Nusbaum C."/>
            <person name="Birren B.W."/>
            <person name="Azadi P."/>
            <person name="Lempicki R.A."/>
            <person name="Cuomo C.A."/>
            <person name="Kovacs J.A."/>
        </authorList>
    </citation>
    <scope>NUCLEOTIDE SEQUENCE [LARGE SCALE GENOMIC DNA]</scope>
    <source>
        <strain evidence="8">B123</strain>
    </source>
</reference>
<dbReference type="EMBL" id="AFWA02000013">
    <property type="protein sequence ID" value="EMR09349.1"/>
    <property type="molecule type" value="Genomic_DNA"/>
</dbReference>
<dbReference type="eggNOG" id="ENOG502S7ZB">
    <property type="taxonomic scope" value="Eukaryota"/>
</dbReference>
<dbReference type="OrthoDB" id="76453at2759"/>